<evidence type="ECO:0000313" key="9">
    <source>
        <dbReference type="EMBL" id="EYC50562.1"/>
    </source>
</evidence>
<dbReference type="PANTHER" id="PTHR32024:SF1">
    <property type="entry name" value="KTR SYSTEM POTASSIUM UPTAKE PROTEIN B"/>
    <property type="match status" value="1"/>
</dbReference>
<evidence type="ECO:0000256" key="6">
    <source>
        <dbReference type="ARBA" id="ARBA00023065"/>
    </source>
</evidence>
<evidence type="ECO:0000256" key="8">
    <source>
        <dbReference type="SAM" id="Phobius"/>
    </source>
</evidence>
<feature type="transmembrane region" description="Helical" evidence="8">
    <location>
        <begin position="189"/>
        <end position="209"/>
    </location>
</feature>
<reference evidence="9 10" key="1">
    <citation type="submission" date="2014-02" db="EMBL/GenBank/DDBJ databases">
        <title>Draft Genome of Hylemonella gracilis isolated from the Niagara River.</title>
        <authorList>
            <person name="Pawlowski D.R."/>
            <person name="Koudelka G.B."/>
        </authorList>
    </citation>
    <scope>NUCLEOTIDE SEQUENCE [LARGE SCALE GENOMIC DNA]</scope>
    <source>
        <strain evidence="9 10">Niagara R</strain>
    </source>
</reference>
<dbReference type="STRING" id="1458275.AZ34_05450"/>
<dbReference type="GO" id="GO:0005886">
    <property type="term" value="C:plasma membrane"/>
    <property type="evidence" value="ECO:0007669"/>
    <property type="project" value="UniProtKB-SubCell"/>
</dbReference>
<evidence type="ECO:0000313" key="10">
    <source>
        <dbReference type="Proteomes" id="UP000023268"/>
    </source>
</evidence>
<feature type="transmembrane region" description="Helical" evidence="8">
    <location>
        <begin position="229"/>
        <end position="248"/>
    </location>
</feature>
<dbReference type="Pfam" id="PF02386">
    <property type="entry name" value="TrkH"/>
    <property type="match status" value="1"/>
</dbReference>
<dbReference type="AlphaFoldDB" id="A0A016XGA3"/>
<feature type="transmembrane region" description="Helical" evidence="8">
    <location>
        <begin position="12"/>
        <end position="30"/>
    </location>
</feature>
<keyword evidence="4 8" id="KW-0812">Transmembrane</keyword>
<dbReference type="OrthoDB" id="9810952at2"/>
<name>A0A016XGA3_9BURK</name>
<feature type="transmembrane region" description="Helical" evidence="8">
    <location>
        <begin position="124"/>
        <end position="145"/>
    </location>
</feature>
<evidence type="ECO:0000256" key="7">
    <source>
        <dbReference type="ARBA" id="ARBA00023136"/>
    </source>
</evidence>
<protein>
    <submittedName>
        <fullName evidence="9">ATPase</fullName>
    </submittedName>
</protein>
<dbReference type="GO" id="GO:0008324">
    <property type="term" value="F:monoatomic cation transmembrane transporter activity"/>
    <property type="evidence" value="ECO:0007669"/>
    <property type="project" value="InterPro"/>
</dbReference>
<evidence type="ECO:0000256" key="2">
    <source>
        <dbReference type="ARBA" id="ARBA00022448"/>
    </source>
</evidence>
<dbReference type="eggNOG" id="COG0168">
    <property type="taxonomic scope" value="Bacteria"/>
</dbReference>
<sequence length="446" mass="47309">MRNHLPTHPAAVLALAFLAAIGLGTALLMLPWASASGESAPWLTALFTATSAVCVTGLVVVDTGTYWSPLGQGLVMALFQLGGFGMMTSATLMGLLIGGYMKLRTRLLLQTETHALSLGDVRSVARMVLVVTVLVEGVVALWLAVRFATTMDLGWGEALWQGAFHAVSAYNNAGFSTWPDSVMRHATDGWVLTPLMLAIVVGGLGFPVITELWANRRKRHARWSIHTTLTVWGSAALVLLGTLMLWLVEHNNPKTLGTLGLGGQWLAALFTSVSARTAGFNAVDIGALELESLVMHYVLMFIGGGSAGTAGGVKVTTVFLLLLIVWSEIRGRADVELRGRRIGTQVQRQALSILVLSGAAVSLGLMLIVPLADHLPLDKLMFEVVSAFATVGLSTGITTELPPGAQGVLIALMYAGRVGVVTLALALAINQVPRAYRYPEEKPIVG</sequence>
<keyword evidence="7 8" id="KW-0472">Membrane</keyword>
<feature type="transmembrane region" description="Helical" evidence="8">
    <location>
        <begin position="408"/>
        <end position="429"/>
    </location>
</feature>
<feature type="transmembrane region" description="Helical" evidence="8">
    <location>
        <begin position="42"/>
        <end position="61"/>
    </location>
</feature>
<feature type="transmembrane region" description="Helical" evidence="8">
    <location>
        <begin position="297"/>
        <end position="329"/>
    </location>
</feature>
<feature type="transmembrane region" description="Helical" evidence="8">
    <location>
        <begin position="81"/>
        <end position="103"/>
    </location>
</feature>
<comment type="subcellular location">
    <subcellularLocation>
        <location evidence="1">Cell membrane</location>
        <topology evidence="1">Multi-pass membrane protein</topology>
    </subcellularLocation>
</comment>
<accession>A0A016XGA3</accession>
<evidence type="ECO:0000256" key="1">
    <source>
        <dbReference type="ARBA" id="ARBA00004651"/>
    </source>
</evidence>
<proteinExistence type="predicted"/>
<dbReference type="PANTHER" id="PTHR32024">
    <property type="entry name" value="TRK SYSTEM POTASSIUM UPTAKE PROTEIN TRKG-RELATED"/>
    <property type="match status" value="1"/>
</dbReference>
<evidence type="ECO:0000256" key="3">
    <source>
        <dbReference type="ARBA" id="ARBA00022475"/>
    </source>
</evidence>
<feature type="transmembrane region" description="Helical" evidence="8">
    <location>
        <begin position="350"/>
        <end position="372"/>
    </location>
</feature>
<evidence type="ECO:0000256" key="5">
    <source>
        <dbReference type="ARBA" id="ARBA00022989"/>
    </source>
</evidence>
<keyword evidence="5 8" id="KW-1133">Transmembrane helix</keyword>
<keyword evidence="3" id="KW-1003">Cell membrane</keyword>
<gene>
    <name evidence="9" type="ORF">AZ34_05450</name>
</gene>
<dbReference type="Proteomes" id="UP000023268">
    <property type="component" value="Unassembled WGS sequence"/>
</dbReference>
<dbReference type="RefSeq" id="WP_035605601.1">
    <property type="nucleotide sequence ID" value="NZ_JEMG01000001.1"/>
</dbReference>
<organism evidence="9 10">
    <name type="scientific">Hylemonella gracilis str. Niagara R</name>
    <dbReference type="NCBI Taxonomy" id="1458275"/>
    <lineage>
        <taxon>Bacteria</taxon>
        <taxon>Pseudomonadati</taxon>
        <taxon>Pseudomonadota</taxon>
        <taxon>Betaproteobacteria</taxon>
        <taxon>Burkholderiales</taxon>
        <taxon>Comamonadaceae</taxon>
        <taxon>Hylemonella</taxon>
    </lineage>
</organism>
<keyword evidence="6" id="KW-0406">Ion transport</keyword>
<dbReference type="EMBL" id="JEMG01000001">
    <property type="protein sequence ID" value="EYC50562.1"/>
    <property type="molecule type" value="Genomic_DNA"/>
</dbReference>
<dbReference type="GO" id="GO:0030001">
    <property type="term" value="P:metal ion transport"/>
    <property type="evidence" value="ECO:0007669"/>
    <property type="project" value="UniProtKB-ARBA"/>
</dbReference>
<keyword evidence="2" id="KW-0813">Transport</keyword>
<evidence type="ECO:0000256" key="4">
    <source>
        <dbReference type="ARBA" id="ARBA00022692"/>
    </source>
</evidence>
<dbReference type="InterPro" id="IPR003445">
    <property type="entry name" value="Cat_transpt"/>
</dbReference>
<comment type="caution">
    <text evidence="9">The sequence shown here is derived from an EMBL/GenBank/DDBJ whole genome shotgun (WGS) entry which is preliminary data.</text>
</comment>